<dbReference type="RefSeq" id="WP_166874453.1">
    <property type="nucleotide sequence ID" value="NZ_WHJH01000010.1"/>
</dbReference>
<accession>A0ABX0NS63</accession>
<evidence type="ECO:0000256" key="1">
    <source>
        <dbReference type="SAM" id="Coils"/>
    </source>
</evidence>
<evidence type="ECO:0000313" key="3">
    <source>
        <dbReference type="EMBL" id="NHZ89627.1"/>
    </source>
</evidence>
<organism evidence="3 4">
    <name type="scientific">Massilia mucilaginosa</name>
    <dbReference type="NCBI Taxonomy" id="2609282"/>
    <lineage>
        <taxon>Bacteria</taxon>
        <taxon>Pseudomonadati</taxon>
        <taxon>Pseudomonadota</taxon>
        <taxon>Betaproteobacteria</taxon>
        <taxon>Burkholderiales</taxon>
        <taxon>Oxalobacteraceae</taxon>
        <taxon>Telluria group</taxon>
        <taxon>Massilia</taxon>
    </lineage>
</organism>
<reference evidence="3 4" key="1">
    <citation type="submission" date="2019-10" db="EMBL/GenBank/DDBJ databases">
        <title>Taxonomy of Antarctic Massilia spp.: description of Massilia rubra sp. nov., Massilia aquatica sp. nov., Massilia mucilaginosa sp. nov., Massilia frigida sp. nov. isolated from streams, lakes and regoliths.</title>
        <authorList>
            <person name="Holochova P."/>
            <person name="Sedlacek I."/>
            <person name="Kralova S."/>
            <person name="Maslanova I."/>
            <person name="Busse H.-J."/>
            <person name="Stankova E."/>
            <person name="Vrbovska V."/>
            <person name="Kovarovic V."/>
            <person name="Bartak M."/>
            <person name="Svec P."/>
            <person name="Pantucek R."/>
        </authorList>
    </citation>
    <scope>NUCLEOTIDE SEQUENCE [LARGE SCALE GENOMIC DNA]</scope>
    <source>
        <strain evidence="3 4">CCM 8733</strain>
    </source>
</reference>
<name>A0ABX0NS63_9BURK</name>
<evidence type="ECO:0000313" key="4">
    <source>
        <dbReference type="Proteomes" id="UP000609726"/>
    </source>
</evidence>
<dbReference type="EMBL" id="WHJH01000010">
    <property type="protein sequence ID" value="NHZ89627.1"/>
    <property type="molecule type" value="Genomic_DNA"/>
</dbReference>
<keyword evidence="4" id="KW-1185">Reference proteome</keyword>
<feature type="coiled-coil region" evidence="1">
    <location>
        <begin position="80"/>
        <end position="127"/>
    </location>
</feature>
<dbReference type="Proteomes" id="UP000609726">
    <property type="component" value="Unassembled WGS sequence"/>
</dbReference>
<keyword evidence="1" id="KW-0175">Coiled coil</keyword>
<gene>
    <name evidence="3" type="ORF">F2P45_11470</name>
</gene>
<proteinExistence type="predicted"/>
<comment type="caution">
    <text evidence="3">The sequence shown here is derived from an EMBL/GenBank/DDBJ whole genome shotgun (WGS) entry which is preliminary data.</text>
</comment>
<protein>
    <submittedName>
        <fullName evidence="3">Uncharacterized protein</fullName>
    </submittedName>
</protein>
<sequence length="461" mass="51751">MNTTNLDKAGFCMTMPDLERLQFYYGRNLTVADLQSEQQYFLEKLRLHARCFYGVGIVCGLGVRPVPVPQGCESEDERHRHEVARQLRGIEAKLTLLEQEQGAEAQRKQLAGEQENLQREYARWRCDHPHDQCPAVNVSVDCGWALDCEGREIIVRADQVVDLRSLLSREDRREIEKAERGDCSTRPIVELTICYCEQQTYPSRPITRDNCDLPQNCRYGRIREGYRWRASLTHQAPDTRCSNCCEPCAQACIVLAHIAWPLEGPILEADIDWRARREVSVYQAATIDGISWAHGAHYDSDGAKTVLGTRRSGGPRSDGIEVHFSKPVYAETLQPGVVDLWRVQGGRGLAGVISQIEGSYVDKPETGLIDSFRFRDDSGETLNHGDRVLIQVRGNFILDACCKPLDGEHIGGLVPQLALYQNAPAPSCKPPRAPCADRPQPWTSGNGRPGATFESWFFIDA</sequence>
<feature type="region of interest" description="Disordered" evidence="2">
    <location>
        <begin position="430"/>
        <end position="449"/>
    </location>
</feature>
<evidence type="ECO:0000256" key="2">
    <source>
        <dbReference type="SAM" id="MobiDB-lite"/>
    </source>
</evidence>